<evidence type="ECO:0008006" key="3">
    <source>
        <dbReference type="Google" id="ProtNLM"/>
    </source>
</evidence>
<name>A0AAU7U9M0_9DEIO</name>
<keyword evidence="1" id="KW-1133">Transmembrane helix</keyword>
<dbReference type="KEGG" id="dsc:ABOD76_17270"/>
<evidence type="ECO:0000256" key="1">
    <source>
        <dbReference type="SAM" id="Phobius"/>
    </source>
</evidence>
<gene>
    <name evidence="2" type="ORF">ABOD76_17270</name>
</gene>
<protein>
    <recommendedName>
        <fullName evidence="3">DUF1772 domain-containing protein</fullName>
    </recommendedName>
</protein>
<dbReference type="RefSeq" id="WP_350243209.1">
    <property type="nucleotide sequence ID" value="NZ_CP158299.1"/>
</dbReference>
<organism evidence="2">
    <name type="scientific">Deinococcus sonorensis KR-87</name>
    <dbReference type="NCBI Taxonomy" id="694439"/>
    <lineage>
        <taxon>Bacteria</taxon>
        <taxon>Thermotogati</taxon>
        <taxon>Deinococcota</taxon>
        <taxon>Deinococci</taxon>
        <taxon>Deinococcales</taxon>
        <taxon>Deinococcaceae</taxon>
        <taxon>Deinococcus</taxon>
    </lineage>
</organism>
<feature type="transmembrane region" description="Helical" evidence="1">
    <location>
        <begin position="96"/>
        <end position="114"/>
    </location>
</feature>
<proteinExistence type="predicted"/>
<dbReference type="EMBL" id="CP158299">
    <property type="protein sequence ID" value="XBV85172.1"/>
    <property type="molecule type" value="Genomic_DNA"/>
</dbReference>
<feature type="transmembrane region" description="Helical" evidence="1">
    <location>
        <begin position="69"/>
        <end position="90"/>
    </location>
</feature>
<dbReference type="AlphaFoldDB" id="A0AAU7U9M0"/>
<feature type="transmembrane region" description="Helical" evidence="1">
    <location>
        <begin position="135"/>
        <end position="156"/>
    </location>
</feature>
<sequence>MVWLLSYGLAKFSFGQFGLLSPGQLNHTYGQTSPMFLLWTFMAASPGYQLVGGVAEVQPALFLLHRRTVTLGALIAVVTITNVFALNMAYDVPVKLFSFHLLLAALVLAAYDLPRLLALFTGRVVPAAEWPARTGWGRVWASWLATVAVLALMGQASL</sequence>
<accession>A0AAU7U9M0</accession>
<keyword evidence="1" id="KW-0812">Transmembrane</keyword>
<feature type="transmembrane region" description="Helical" evidence="1">
    <location>
        <begin position="36"/>
        <end position="57"/>
    </location>
</feature>
<evidence type="ECO:0000313" key="2">
    <source>
        <dbReference type="EMBL" id="XBV85172.1"/>
    </source>
</evidence>
<reference evidence="2" key="1">
    <citation type="submission" date="2024-06" db="EMBL/GenBank/DDBJ databases">
        <title>Draft Genome Sequence of Deinococcus sonorensis Type Strain KR-87, a Biofilm Producing Representative of the Genus Deinococcus.</title>
        <authorList>
            <person name="Boren L.S."/>
            <person name="Grosso R.A."/>
            <person name="Hugenberg-Cox A.N."/>
            <person name="Hill J.T.E."/>
            <person name="Albert C.M."/>
            <person name="Tuohy J.M."/>
        </authorList>
    </citation>
    <scope>NUCLEOTIDE SEQUENCE</scope>
    <source>
        <strain evidence="2">KR-87</strain>
    </source>
</reference>
<keyword evidence="1" id="KW-0472">Membrane</keyword>